<accession>A0A1W1HHE7</accession>
<keyword evidence="3" id="KW-1185">Reference proteome</keyword>
<evidence type="ECO:0000313" key="3">
    <source>
        <dbReference type="Proteomes" id="UP000191931"/>
    </source>
</evidence>
<dbReference type="EMBL" id="FWEV01000286">
    <property type="protein sequence ID" value="SLM31798.1"/>
    <property type="molecule type" value="Genomic_DNA"/>
</dbReference>
<gene>
    <name evidence="2" type="ORF">MTBBW1_440003</name>
</gene>
<dbReference type="STRING" id="1246637.MTBBW1_440003"/>
<dbReference type="RefSeq" id="WP_080800927.1">
    <property type="nucleotide sequence ID" value="NZ_LT828541.1"/>
</dbReference>
<dbReference type="AlphaFoldDB" id="A0A1W1HHE7"/>
<dbReference type="PROSITE" id="PS00107">
    <property type="entry name" value="PROTEIN_KINASE_ATP"/>
    <property type="match status" value="1"/>
</dbReference>
<keyword evidence="1" id="KW-0547">Nucleotide-binding</keyword>
<proteinExistence type="predicted"/>
<dbReference type="GO" id="GO:0005524">
    <property type="term" value="F:ATP binding"/>
    <property type="evidence" value="ECO:0007669"/>
    <property type="project" value="UniProtKB-UniRule"/>
</dbReference>
<feature type="binding site" evidence="1">
    <location>
        <position position="46"/>
    </location>
    <ligand>
        <name>ATP</name>
        <dbReference type="ChEBI" id="CHEBI:30616"/>
    </ligand>
</feature>
<evidence type="ECO:0000256" key="1">
    <source>
        <dbReference type="PROSITE-ProRule" id="PRU10141"/>
    </source>
</evidence>
<sequence length="95" mass="11183">MVEKQFNNYLPNKEIFKDYLLKDFVGKGRHATVYLVENRIRKRALKVFDVKTSISGTNCSVDANSLPQKKILELIYQKNCFRIISETFTLHTWLI</sequence>
<dbReference type="InterPro" id="IPR017441">
    <property type="entry name" value="Protein_kinase_ATP_BS"/>
</dbReference>
<dbReference type="Proteomes" id="UP000191931">
    <property type="component" value="Unassembled WGS sequence"/>
</dbReference>
<keyword evidence="1" id="KW-0067">ATP-binding</keyword>
<name>A0A1W1HHE7_9BACT</name>
<protein>
    <recommendedName>
        <fullName evidence="4">Protein kinase domain-containing protein</fullName>
    </recommendedName>
</protein>
<evidence type="ECO:0008006" key="4">
    <source>
        <dbReference type="Google" id="ProtNLM"/>
    </source>
</evidence>
<reference evidence="2 3" key="1">
    <citation type="submission" date="2017-03" db="EMBL/GenBank/DDBJ databases">
        <authorList>
            <person name="Afonso C.L."/>
            <person name="Miller P.J."/>
            <person name="Scott M.A."/>
            <person name="Spackman E."/>
            <person name="Goraichik I."/>
            <person name="Dimitrov K.M."/>
            <person name="Suarez D.L."/>
            <person name="Swayne D.E."/>
        </authorList>
    </citation>
    <scope>NUCLEOTIDE SEQUENCE [LARGE SCALE GENOMIC DNA]</scope>
    <source>
        <strain evidence="2">PRJEB14757</strain>
    </source>
</reference>
<organism evidence="2 3">
    <name type="scientific">Desulfamplus magnetovallimortis</name>
    <dbReference type="NCBI Taxonomy" id="1246637"/>
    <lineage>
        <taxon>Bacteria</taxon>
        <taxon>Pseudomonadati</taxon>
        <taxon>Thermodesulfobacteriota</taxon>
        <taxon>Desulfobacteria</taxon>
        <taxon>Desulfobacterales</taxon>
        <taxon>Desulfobacteraceae</taxon>
        <taxon>Desulfamplus</taxon>
    </lineage>
</organism>
<evidence type="ECO:0000313" key="2">
    <source>
        <dbReference type="EMBL" id="SLM31798.1"/>
    </source>
</evidence>